<sequence length="115" mass="12777">MKPNIIVPHQEWNLVFNGTRAGFGHAAPNTGLNEKITFSSVILISHFEATRGLFWDGPRNFELWSDDEDDTRADTSPPNCRTKPAGALLTQVRFNEYHVHKNGGSAELGFEPGVL</sequence>
<name>A0A4Y2AUN8_ARAVE</name>
<evidence type="ECO:0000313" key="2">
    <source>
        <dbReference type="EMBL" id="GBL82895.1"/>
    </source>
</evidence>
<reference evidence="2 3" key="1">
    <citation type="journal article" date="2019" name="Sci. Rep.">
        <title>Orb-weaving spider Araneus ventricosus genome elucidates the spidroin gene catalogue.</title>
        <authorList>
            <person name="Kono N."/>
            <person name="Nakamura H."/>
            <person name="Ohtoshi R."/>
            <person name="Moran D.A.P."/>
            <person name="Shinohara A."/>
            <person name="Yoshida Y."/>
            <person name="Fujiwara M."/>
            <person name="Mori M."/>
            <person name="Tomita M."/>
            <person name="Arakawa K."/>
        </authorList>
    </citation>
    <scope>NUCLEOTIDE SEQUENCE [LARGE SCALE GENOMIC DNA]</scope>
</reference>
<keyword evidence="3" id="KW-1185">Reference proteome</keyword>
<dbReference type="AlphaFoldDB" id="A0A4Y2AUN8"/>
<comment type="caution">
    <text evidence="2">The sequence shown here is derived from an EMBL/GenBank/DDBJ whole genome shotgun (WGS) entry which is preliminary data.</text>
</comment>
<dbReference type="Proteomes" id="UP000499080">
    <property type="component" value="Unassembled WGS sequence"/>
</dbReference>
<evidence type="ECO:0000313" key="3">
    <source>
        <dbReference type="Proteomes" id="UP000499080"/>
    </source>
</evidence>
<feature type="region of interest" description="Disordered" evidence="1">
    <location>
        <begin position="65"/>
        <end position="84"/>
    </location>
</feature>
<dbReference type="EMBL" id="BGPR01000030">
    <property type="protein sequence ID" value="GBL82895.1"/>
    <property type="molecule type" value="Genomic_DNA"/>
</dbReference>
<accession>A0A4Y2AUN8</accession>
<evidence type="ECO:0000256" key="1">
    <source>
        <dbReference type="SAM" id="MobiDB-lite"/>
    </source>
</evidence>
<gene>
    <name evidence="2" type="ORF">AVEN_106409_1</name>
</gene>
<organism evidence="2 3">
    <name type="scientific">Araneus ventricosus</name>
    <name type="common">Orbweaver spider</name>
    <name type="synonym">Epeira ventricosa</name>
    <dbReference type="NCBI Taxonomy" id="182803"/>
    <lineage>
        <taxon>Eukaryota</taxon>
        <taxon>Metazoa</taxon>
        <taxon>Ecdysozoa</taxon>
        <taxon>Arthropoda</taxon>
        <taxon>Chelicerata</taxon>
        <taxon>Arachnida</taxon>
        <taxon>Araneae</taxon>
        <taxon>Araneomorphae</taxon>
        <taxon>Entelegynae</taxon>
        <taxon>Araneoidea</taxon>
        <taxon>Araneidae</taxon>
        <taxon>Araneus</taxon>
    </lineage>
</organism>
<proteinExistence type="predicted"/>
<protein>
    <submittedName>
        <fullName evidence="2">Uncharacterized protein</fullName>
    </submittedName>
</protein>